<dbReference type="Pfam" id="PF01734">
    <property type="entry name" value="Patatin"/>
    <property type="match status" value="1"/>
</dbReference>
<dbReference type="InterPro" id="IPR002641">
    <property type="entry name" value="PNPLA_dom"/>
</dbReference>
<dbReference type="PROSITE" id="PS51635">
    <property type="entry name" value="PNPLA"/>
    <property type="match status" value="1"/>
</dbReference>
<evidence type="ECO:0000256" key="4">
    <source>
        <dbReference type="PROSITE-ProRule" id="PRU01161"/>
    </source>
</evidence>
<dbReference type="AlphaFoldDB" id="A0A7C0U3C5"/>
<evidence type="ECO:0000256" key="1">
    <source>
        <dbReference type="ARBA" id="ARBA00022801"/>
    </source>
</evidence>
<feature type="short sequence motif" description="DGA/G" evidence="4">
    <location>
        <begin position="179"/>
        <end position="181"/>
    </location>
</feature>
<evidence type="ECO:0000256" key="2">
    <source>
        <dbReference type="ARBA" id="ARBA00022963"/>
    </source>
</evidence>
<evidence type="ECO:0000259" key="5">
    <source>
        <dbReference type="PROSITE" id="PS51635"/>
    </source>
</evidence>
<comment type="caution">
    <text evidence="4">Lacks conserved residue(s) required for the propagation of feature annotation.</text>
</comment>
<dbReference type="PANTHER" id="PTHR14226:SF76">
    <property type="entry name" value="NTE FAMILY PROTEIN RSSA"/>
    <property type="match status" value="1"/>
</dbReference>
<dbReference type="Proteomes" id="UP000886289">
    <property type="component" value="Unassembled WGS sequence"/>
</dbReference>
<name>A0A7C0U3C5_DESA2</name>
<dbReference type="SUPFAM" id="SSF52151">
    <property type="entry name" value="FabD/lysophospholipase-like"/>
    <property type="match status" value="1"/>
</dbReference>
<dbReference type="EMBL" id="DRBS01000311">
    <property type="protein sequence ID" value="HDD44864.1"/>
    <property type="molecule type" value="Genomic_DNA"/>
</dbReference>
<gene>
    <name evidence="6" type="ORF">ENG63_08415</name>
</gene>
<dbReference type="PANTHER" id="PTHR14226">
    <property type="entry name" value="NEUROPATHY TARGET ESTERASE/SWISS CHEESE D.MELANOGASTER"/>
    <property type="match status" value="1"/>
</dbReference>
<feature type="active site" description="Nucleophile" evidence="4">
    <location>
        <position position="64"/>
    </location>
</feature>
<feature type="short sequence motif" description="GXSXG" evidence="4">
    <location>
        <begin position="62"/>
        <end position="66"/>
    </location>
</feature>
<dbReference type="GO" id="GO:0016787">
    <property type="term" value="F:hydrolase activity"/>
    <property type="evidence" value="ECO:0007669"/>
    <property type="project" value="UniProtKB-UniRule"/>
</dbReference>
<evidence type="ECO:0000256" key="3">
    <source>
        <dbReference type="ARBA" id="ARBA00023098"/>
    </source>
</evidence>
<evidence type="ECO:0000313" key="6">
    <source>
        <dbReference type="EMBL" id="HDD44864.1"/>
    </source>
</evidence>
<protein>
    <submittedName>
        <fullName evidence="6">Patatin-like phospholipase family protein</fullName>
    </submittedName>
</protein>
<accession>A0A7C0U3C5</accession>
<proteinExistence type="predicted"/>
<reference evidence="6" key="1">
    <citation type="journal article" date="2020" name="mSystems">
        <title>Genome- and Community-Level Interaction Insights into Carbon Utilization and Element Cycling Functions of Hydrothermarchaeota in Hydrothermal Sediment.</title>
        <authorList>
            <person name="Zhou Z."/>
            <person name="Liu Y."/>
            <person name="Xu W."/>
            <person name="Pan J."/>
            <person name="Luo Z.H."/>
            <person name="Li M."/>
        </authorList>
    </citation>
    <scope>NUCLEOTIDE SEQUENCE [LARGE SCALE GENOMIC DNA]</scope>
    <source>
        <strain evidence="6">HyVt-233</strain>
    </source>
</reference>
<sequence length="281" mass="30558">MGLGKDHFTTFDGQELVKLFIKFWKKPKIGLALSGGAARGLAHIGVLKALEEMNIKIDFIAGTSMGALIGALYASGLSAKEIEKLALEIGFKKMLRLFISIPSSTGLISGKNIENYLISIIGDIDFSKLKIPFLAVATDIETGKVVKLNKGSVIKAIRASIAIPGIFSPIEWNNHLLVDGGVTTPLPIGLVKEMGANKVIAVNVIPRSLKIEHSTQEWSLINIIMQSLLILENVLIEIEIKKQKPDYLIEPDVASIGVFDFHRGKEAIEIGYEAAKAVFKK</sequence>
<feature type="active site" description="Proton acceptor" evidence="4">
    <location>
        <position position="179"/>
    </location>
</feature>
<feature type="domain" description="PNPLA" evidence="5">
    <location>
        <begin position="31"/>
        <end position="192"/>
    </location>
</feature>
<dbReference type="InterPro" id="IPR050301">
    <property type="entry name" value="NTE"/>
</dbReference>
<organism evidence="6">
    <name type="scientific">Desulfofervidus auxilii</name>
    <dbReference type="NCBI Taxonomy" id="1621989"/>
    <lineage>
        <taxon>Bacteria</taxon>
        <taxon>Pseudomonadati</taxon>
        <taxon>Thermodesulfobacteriota</taxon>
        <taxon>Candidatus Desulfofervidia</taxon>
        <taxon>Candidatus Desulfofervidales</taxon>
        <taxon>Candidatus Desulfofervidaceae</taxon>
        <taxon>Candidatus Desulfofervidus</taxon>
    </lineage>
</organism>
<dbReference type="InterPro" id="IPR016035">
    <property type="entry name" value="Acyl_Trfase/lysoPLipase"/>
</dbReference>
<keyword evidence="2 4" id="KW-0442">Lipid degradation</keyword>
<comment type="caution">
    <text evidence="6">The sequence shown here is derived from an EMBL/GenBank/DDBJ whole genome shotgun (WGS) entry which is preliminary data.</text>
</comment>
<dbReference type="CDD" id="cd07205">
    <property type="entry name" value="Pat_PNPLA6_PNPLA7_NTE1_like"/>
    <property type="match status" value="1"/>
</dbReference>
<dbReference type="GO" id="GO:0016042">
    <property type="term" value="P:lipid catabolic process"/>
    <property type="evidence" value="ECO:0007669"/>
    <property type="project" value="UniProtKB-UniRule"/>
</dbReference>
<keyword evidence="3 4" id="KW-0443">Lipid metabolism</keyword>
<dbReference type="Gene3D" id="3.40.1090.10">
    <property type="entry name" value="Cytosolic phospholipase A2 catalytic domain"/>
    <property type="match status" value="2"/>
</dbReference>
<keyword evidence="1 4" id="KW-0378">Hydrolase</keyword>